<protein>
    <submittedName>
        <fullName evidence="1">Uncharacterized protein</fullName>
    </submittedName>
</protein>
<organism evidence="1 2">
    <name type="scientific">Microbacterium soli</name>
    <dbReference type="NCBI Taxonomy" id="446075"/>
    <lineage>
        <taxon>Bacteria</taxon>
        <taxon>Bacillati</taxon>
        <taxon>Actinomycetota</taxon>
        <taxon>Actinomycetes</taxon>
        <taxon>Micrococcales</taxon>
        <taxon>Microbacteriaceae</taxon>
        <taxon>Microbacterium</taxon>
    </lineage>
</organism>
<dbReference type="Proteomes" id="UP001501591">
    <property type="component" value="Unassembled WGS sequence"/>
</dbReference>
<gene>
    <name evidence="1" type="ORF">GCM10022383_19710</name>
</gene>
<sequence length="140" mass="16140">MKAGRVAPTGVALRHYRITPEASETITSWAWGLADGSIHLVEIPDALFTFWTVAYEQGRSSRDEDVHRLRVEADRLWLLAMPQTERRDYLLDRLDEAARLANRPDVDDVLDEAWHIYLNSLDNIRQPIMLHPTEHGRKVA</sequence>
<comment type="caution">
    <text evidence="1">The sequence shown here is derived from an EMBL/GenBank/DDBJ whole genome shotgun (WGS) entry which is preliminary data.</text>
</comment>
<proteinExistence type="predicted"/>
<keyword evidence="2" id="KW-1185">Reference proteome</keyword>
<evidence type="ECO:0000313" key="1">
    <source>
        <dbReference type="EMBL" id="GAA3941950.1"/>
    </source>
</evidence>
<accession>A0ABP7NCZ8</accession>
<evidence type="ECO:0000313" key="2">
    <source>
        <dbReference type="Proteomes" id="UP001501591"/>
    </source>
</evidence>
<reference evidence="2" key="1">
    <citation type="journal article" date="2019" name="Int. J. Syst. Evol. Microbiol.">
        <title>The Global Catalogue of Microorganisms (GCM) 10K type strain sequencing project: providing services to taxonomists for standard genome sequencing and annotation.</title>
        <authorList>
            <consortium name="The Broad Institute Genomics Platform"/>
            <consortium name="The Broad Institute Genome Sequencing Center for Infectious Disease"/>
            <person name="Wu L."/>
            <person name="Ma J."/>
        </authorList>
    </citation>
    <scope>NUCLEOTIDE SEQUENCE [LARGE SCALE GENOMIC DNA]</scope>
    <source>
        <strain evidence="2">JCM 17024</strain>
    </source>
</reference>
<dbReference type="EMBL" id="BAABCP010000001">
    <property type="protein sequence ID" value="GAA3941950.1"/>
    <property type="molecule type" value="Genomic_DNA"/>
</dbReference>
<name>A0ABP7NCZ8_9MICO</name>